<comment type="caution">
    <text evidence="2">The sequence shown here is derived from an EMBL/GenBank/DDBJ whole genome shotgun (WGS) entry which is preliminary data.</text>
</comment>
<keyword evidence="3" id="KW-1185">Reference proteome</keyword>
<dbReference type="AlphaFoldDB" id="Q4N385"/>
<dbReference type="OMA" id="YVIPRIV"/>
<sequence>MSCHYDSAHSACCGGKSGQTTESSSDQTSPTDQSTTSGTGLTLDIKKNNSTNDFERSERGNCRLFKPKGDKLFSKIVGKNGSAIWSSKDNDDAVKVLLKGKGNKKKHLALFLKSGKFLVLYRDGKGKSWTDITSSKDDVTKFKFYDDKDKELDSSNYKADIGFMFSYIVKFNDGVKCRNIKLGDKEIWKYDSDARFRNLKFFSVDFDSNDLFLMNNYGEHKRIEFTKPTTTTPSGQTGASPT</sequence>
<dbReference type="RefSeq" id="XP_763737.1">
    <property type="nucleotide sequence ID" value="XM_758644.1"/>
</dbReference>
<name>Q4N385_THEPA</name>
<feature type="region of interest" description="Disordered" evidence="1">
    <location>
        <begin position="1"/>
        <end position="59"/>
    </location>
</feature>
<dbReference type="GeneID" id="3500693"/>
<accession>Q4N385</accession>
<dbReference type="InterPro" id="IPR007480">
    <property type="entry name" value="DUF529"/>
</dbReference>
<dbReference type="InParanoid" id="Q4N385"/>
<organism evidence="2 3">
    <name type="scientific">Theileria parva</name>
    <name type="common">East coast fever infection agent</name>
    <dbReference type="NCBI Taxonomy" id="5875"/>
    <lineage>
        <taxon>Eukaryota</taxon>
        <taxon>Sar</taxon>
        <taxon>Alveolata</taxon>
        <taxon>Apicomplexa</taxon>
        <taxon>Aconoidasida</taxon>
        <taxon>Piroplasmida</taxon>
        <taxon>Theileriidae</taxon>
        <taxon>Theileria</taxon>
    </lineage>
</organism>
<evidence type="ECO:0000256" key="1">
    <source>
        <dbReference type="SAM" id="MobiDB-lite"/>
    </source>
</evidence>
<gene>
    <name evidence="2" type="ordered locus">TP04_0102</name>
</gene>
<evidence type="ECO:0000313" key="2">
    <source>
        <dbReference type="EMBL" id="EAN31454.1"/>
    </source>
</evidence>
<dbReference type="Proteomes" id="UP000001949">
    <property type="component" value="Unassembled WGS sequence"/>
</dbReference>
<evidence type="ECO:0000313" key="3">
    <source>
        <dbReference type="Proteomes" id="UP000001949"/>
    </source>
</evidence>
<dbReference type="VEuPathDB" id="PiroplasmaDB:TpMuguga_04g00102"/>
<reference evidence="2 3" key="1">
    <citation type="journal article" date="2005" name="Science">
        <title>Genome sequence of Theileria parva, a bovine pathogen that transforms lymphocytes.</title>
        <authorList>
            <person name="Gardner M.J."/>
            <person name="Bishop R."/>
            <person name="Shah T."/>
            <person name="de Villiers E.P."/>
            <person name="Carlton J.M."/>
            <person name="Hall N."/>
            <person name="Ren Q."/>
            <person name="Paulsen I.T."/>
            <person name="Pain A."/>
            <person name="Berriman M."/>
            <person name="Wilson R.J.M."/>
            <person name="Sato S."/>
            <person name="Ralph S.A."/>
            <person name="Mann D.J."/>
            <person name="Xiong Z."/>
            <person name="Shallom S.J."/>
            <person name="Weidman J."/>
            <person name="Jiang L."/>
            <person name="Lynn J."/>
            <person name="Weaver B."/>
            <person name="Shoaibi A."/>
            <person name="Domingo A.R."/>
            <person name="Wasawo D."/>
            <person name="Crabtree J."/>
            <person name="Wortman J.R."/>
            <person name="Haas B."/>
            <person name="Angiuoli S.V."/>
            <person name="Creasy T.H."/>
            <person name="Lu C."/>
            <person name="Suh B."/>
            <person name="Silva J.C."/>
            <person name="Utterback T.R."/>
            <person name="Feldblyum T.V."/>
            <person name="Pertea M."/>
            <person name="Allen J."/>
            <person name="Nierman W.C."/>
            <person name="Taracha E.L.N."/>
            <person name="Salzberg S.L."/>
            <person name="White O.R."/>
            <person name="Fitzhugh H.A."/>
            <person name="Morzaria S."/>
            <person name="Venter J.C."/>
            <person name="Fraser C.M."/>
            <person name="Nene V."/>
        </authorList>
    </citation>
    <scope>NUCLEOTIDE SEQUENCE [LARGE SCALE GENOMIC DNA]</scope>
    <source>
        <strain evidence="2 3">Muguga</strain>
    </source>
</reference>
<protein>
    <submittedName>
        <fullName evidence="2">Uncharacterized protein</fullName>
    </submittedName>
</protein>
<proteinExistence type="predicted"/>
<dbReference type="Pfam" id="PF04385">
    <property type="entry name" value="FAINT"/>
    <property type="match status" value="1"/>
</dbReference>
<dbReference type="EMBL" id="AAGK01000004">
    <property type="protein sequence ID" value="EAN31454.1"/>
    <property type="molecule type" value="Genomic_DNA"/>
</dbReference>
<feature type="compositionally biased region" description="Low complexity" evidence="1">
    <location>
        <begin position="18"/>
        <end position="40"/>
    </location>
</feature>
<dbReference type="KEGG" id="tpv:TP04_0102"/>